<keyword evidence="3" id="KW-0963">Cytoplasm</keyword>
<dbReference type="EMBL" id="UHJJ01000011">
    <property type="protein sequence ID" value="SUQ15229.1"/>
    <property type="molecule type" value="Genomic_DNA"/>
</dbReference>
<keyword evidence="8" id="KW-0804">Transcription</keyword>
<evidence type="ECO:0000256" key="2">
    <source>
        <dbReference type="ARBA" id="ARBA00018672"/>
    </source>
</evidence>
<reference evidence="14" key="1">
    <citation type="submission" date="2017-07" db="EMBL/GenBank/DDBJ databases">
        <authorList>
            <person name="Varghese N."/>
            <person name="Submissions S."/>
        </authorList>
    </citation>
    <scope>NUCLEOTIDE SEQUENCE [LARGE SCALE GENOMIC DNA]</scope>
    <source>
        <strain evidence="14">NLAE-zl-C134</strain>
    </source>
</reference>
<keyword evidence="5" id="KW-0902">Two-component regulatory system</keyword>
<dbReference type="Proteomes" id="UP000254051">
    <property type="component" value="Unassembled WGS sequence"/>
</dbReference>
<dbReference type="InterPro" id="IPR020449">
    <property type="entry name" value="Tscrpt_reg_AraC-type_HTH"/>
</dbReference>
<dbReference type="PANTHER" id="PTHR42713">
    <property type="entry name" value="HISTIDINE KINASE-RELATED"/>
    <property type="match status" value="1"/>
</dbReference>
<evidence type="ECO:0000256" key="8">
    <source>
        <dbReference type="ARBA" id="ARBA00023163"/>
    </source>
</evidence>
<dbReference type="GO" id="GO:0003700">
    <property type="term" value="F:DNA-binding transcription factor activity"/>
    <property type="evidence" value="ECO:0007669"/>
    <property type="project" value="InterPro"/>
</dbReference>
<dbReference type="SUPFAM" id="SSF52172">
    <property type="entry name" value="CheY-like"/>
    <property type="match status" value="1"/>
</dbReference>
<dbReference type="GO" id="GO:0000160">
    <property type="term" value="P:phosphorelay signal transduction system"/>
    <property type="evidence" value="ECO:0007669"/>
    <property type="project" value="UniProtKB-KW"/>
</dbReference>
<sequence>MYKLLIADDEYWVRKRLLTTIPWDNYGISTVKVAQNGQEALNLALELEPDIMITDINMPILTGLELMQALNESGLFPKTILISGYNEFKYAQKAVKLGAKDYILKPVDETSLIQKIQECVAEVEHEQIQKNLFSYIEKTMPKLQTQLMYALLHNRLTSPEDFIQELTSCGIQLPYTSGICFAARFSAPSATAEYTTCETLVMQTARQIMERSFDCFYLLPTPPFLTGILFCPENADGVNQALYYACEEIMEQTLAAGKCEISIGVGSFASGLDQFSHSYNQALQAAGKCEQLGWNDIYTISESGNKIHPLIQQAEHYIRKHYSQKITLSNISSYFYMNPSYFSKLFKQETGQTFTQYLANVRITEAKKLLKNPSFKVYDVAFAVGYQNEQYFSTLFKEICGISPTQFKNSLCG</sequence>
<proteinExistence type="predicted"/>
<dbReference type="InterPro" id="IPR011006">
    <property type="entry name" value="CheY-like_superfamily"/>
</dbReference>
<evidence type="ECO:0000256" key="9">
    <source>
        <dbReference type="ARBA" id="ARBA00024867"/>
    </source>
</evidence>
<dbReference type="Gene3D" id="3.40.50.2300">
    <property type="match status" value="1"/>
</dbReference>
<dbReference type="InterPro" id="IPR018060">
    <property type="entry name" value="HTH_AraC"/>
</dbReference>
<evidence type="ECO:0000259" key="11">
    <source>
        <dbReference type="PROSITE" id="PS01124"/>
    </source>
</evidence>
<gene>
    <name evidence="13" type="ORF">SAMN05216529_11113</name>
</gene>
<dbReference type="CDD" id="cd17536">
    <property type="entry name" value="REC_YesN-like"/>
    <property type="match status" value="1"/>
</dbReference>
<evidence type="ECO:0000256" key="3">
    <source>
        <dbReference type="ARBA" id="ARBA00022490"/>
    </source>
</evidence>
<keyword evidence="14" id="KW-1185">Reference proteome</keyword>
<evidence type="ECO:0000256" key="10">
    <source>
        <dbReference type="PROSITE-ProRule" id="PRU00169"/>
    </source>
</evidence>
<evidence type="ECO:0000256" key="4">
    <source>
        <dbReference type="ARBA" id="ARBA00022553"/>
    </source>
</evidence>
<evidence type="ECO:0000256" key="1">
    <source>
        <dbReference type="ARBA" id="ARBA00004496"/>
    </source>
</evidence>
<dbReference type="PRINTS" id="PR00032">
    <property type="entry name" value="HTHARAC"/>
</dbReference>
<keyword evidence="6" id="KW-0805">Transcription regulation</keyword>
<dbReference type="RefSeq" id="WP_109712870.1">
    <property type="nucleotide sequence ID" value="NZ_QGDS01000011.1"/>
</dbReference>
<dbReference type="Gene3D" id="1.10.10.60">
    <property type="entry name" value="Homeodomain-like"/>
    <property type="match status" value="2"/>
</dbReference>
<protein>
    <recommendedName>
        <fullName evidence="2">Stage 0 sporulation protein A homolog</fullName>
    </recommendedName>
</protein>
<dbReference type="GO" id="GO:0005737">
    <property type="term" value="C:cytoplasm"/>
    <property type="evidence" value="ECO:0007669"/>
    <property type="project" value="UniProtKB-SubCell"/>
</dbReference>
<dbReference type="Pfam" id="PF17853">
    <property type="entry name" value="GGDEF_2"/>
    <property type="match status" value="1"/>
</dbReference>
<evidence type="ECO:0000256" key="7">
    <source>
        <dbReference type="ARBA" id="ARBA00023125"/>
    </source>
</evidence>
<dbReference type="PANTHER" id="PTHR42713:SF3">
    <property type="entry name" value="TRANSCRIPTIONAL REGULATORY PROTEIN HPTR"/>
    <property type="match status" value="1"/>
</dbReference>
<dbReference type="PROSITE" id="PS50110">
    <property type="entry name" value="RESPONSE_REGULATORY"/>
    <property type="match status" value="1"/>
</dbReference>
<name>A0A315ZTK0_9FIRM</name>
<dbReference type="GO" id="GO:0043565">
    <property type="term" value="F:sequence-specific DNA binding"/>
    <property type="evidence" value="ECO:0007669"/>
    <property type="project" value="InterPro"/>
</dbReference>
<dbReference type="OrthoDB" id="1769137at2"/>
<keyword evidence="4 10" id="KW-0597">Phosphoprotein</keyword>
<keyword evidence="7" id="KW-0238">DNA-binding</keyword>
<dbReference type="PROSITE" id="PS01124">
    <property type="entry name" value="HTH_ARAC_FAMILY_2"/>
    <property type="match status" value="1"/>
</dbReference>
<evidence type="ECO:0000256" key="5">
    <source>
        <dbReference type="ARBA" id="ARBA00023012"/>
    </source>
</evidence>
<dbReference type="InterPro" id="IPR051552">
    <property type="entry name" value="HptR"/>
</dbReference>
<dbReference type="InterPro" id="IPR041522">
    <property type="entry name" value="CdaR_GGDEF"/>
</dbReference>
<evidence type="ECO:0000313" key="14">
    <source>
        <dbReference type="Proteomes" id="UP000254051"/>
    </source>
</evidence>
<accession>A0A315ZTK0</accession>
<dbReference type="InterPro" id="IPR018062">
    <property type="entry name" value="HTH_AraC-typ_CS"/>
</dbReference>
<dbReference type="Pfam" id="PF00072">
    <property type="entry name" value="Response_reg"/>
    <property type="match status" value="1"/>
</dbReference>
<dbReference type="SMART" id="SM00342">
    <property type="entry name" value="HTH_ARAC"/>
    <property type="match status" value="1"/>
</dbReference>
<dbReference type="PROSITE" id="PS00041">
    <property type="entry name" value="HTH_ARAC_FAMILY_1"/>
    <property type="match status" value="1"/>
</dbReference>
<dbReference type="InterPro" id="IPR001789">
    <property type="entry name" value="Sig_transdc_resp-reg_receiver"/>
</dbReference>
<evidence type="ECO:0000259" key="12">
    <source>
        <dbReference type="PROSITE" id="PS50110"/>
    </source>
</evidence>
<organism evidence="13 14">
    <name type="scientific">Faecalicatena contorta</name>
    <dbReference type="NCBI Taxonomy" id="39482"/>
    <lineage>
        <taxon>Bacteria</taxon>
        <taxon>Bacillati</taxon>
        <taxon>Bacillota</taxon>
        <taxon>Clostridia</taxon>
        <taxon>Lachnospirales</taxon>
        <taxon>Lachnospiraceae</taxon>
        <taxon>Faecalicatena</taxon>
    </lineage>
</organism>
<evidence type="ECO:0000313" key="13">
    <source>
        <dbReference type="EMBL" id="SUQ15229.1"/>
    </source>
</evidence>
<comment type="function">
    <text evidence="9">May play the central regulatory role in sporulation. It may be an element of the effector pathway responsible for the activation of sporulation genes in response to nutritional stress. Spo0A may act in concert with spo0H (a sigma factor) to control the expression of some genes that are critical to the sporulation process.</text>
</comment>
<feature type="modified residue" description="4-aspartylphosphate" evidence="10">
    <location>
        <position position="55"/>
    </location>
</feature>
<feature type="domain" description="HTH araC/xylS-type" evidence="11">
    <location>
        <begin position="312"/>
        <end position="410"/>
    </location>
</feature>
<dbReference type="SUPFAM" id="SSF46689">
    <property type="entry name" value="Homeodomain-like"/>
    <property type="match status" value="2"/>
</dbReference>
<feature type="domain" description="Response regulatory" evidence="12">
    <location>
        <begin position="3"/>
        <end position="120"/>
    </location>
</feature>
<dbReference type="Pfam" id="PF12833">
    <property type="entry name" value="HTH_18"/>
    <property type="match status" value="1"/>
</dbReference>
<evidence type="ECO:0000256" key="6">
    <source>
        <dbReference type="ARBA" id="ARBA00023015"/>
    </source>
</evidence>
<comment type="subcellular location">
    <subcellularLocation>
        <location evidence="1">Cytoplasm</location>
    </subcellularLocation>
</comment>
<dbReference type="SMART" id="SM00448">
    <property type="entry name" value="REC"/>
    <property type="match status" value="1"/>
</dbReference>
<dbReference type="AlphaFoldDB" id="A0A315ZTK0"/>
<dbReference type="InterPro" id="IPR009057">
    <property type="entry name" value="Homeodomain-like_sf"/>
</dbReference>